<evidence type="ECO:0000256" key="1">
    <source>
        <dbReference type="SAM" id="SignalP"/>
    </source>
</evidence>
<accession>A0A1F4REL8</accession>
<dbReference type="Proteomes" id="UP000176938">
    <property type="component" value="Unassembled WGS sequence"/>
</dbReference>
<keyword evidence="1" id="KW-0732">Signal</keyword>
<dbReference type="Pfam" id="PF00395">
    <property type="entry name" value="SLH"/>
    <property type="match status" value="1"/>
</dbReference>
<feature type="signal peptide" evidence="1">
    <location>
        <begin position="1"/>
        <end position="19"/>
    </location>
</feature>
<feature type="chain" id="PRO_5009514202" description="SLH domain-containing protein" evidence="1">
    <location>
        <begin position="20"/>
        <end position="449"/>
    </location>
</feature>
<dbReference type="InterPro" id="IPR001119">
    <property type="entry name" value="SLH_dom"/>
</dbReference>
<reference evidence="3 4" key="1">
    <citation type="journal article" date="2016" name="Nat. Commun.">
        <title>Thousands of microbial genomes shed light on interconnected biogeochemical processes in an aquifer system.</title>
        <authorList>
            <person name="Anantharaman K."/>
            <person name="Brown C.T."/>
            <person name="Hug L.A."/>
            <person name="Sharon I."/>
            <person name="Castelle C.J."/>
            <person name="Probst A.J."/>
            <person name="Thomas B.C."/>
            <person name="Singh A."/>
            <person name="Wilkins M.J."/>
            <person name="Karaoz U."/>
            <person name="Brodie E.L."/>
            <person name="Williams K.H."/>
            <person name="Hubbard S.S."/>
            <person name="Banfield J.F."/>
        </authorList>
    </citation>
    <scope>NUCLEOTIDE SEQUENCE [LARGE SCALE GENOMIC DNA]</scope>
</reference>
<organism evidence="3 4">
    <name type="scientific">candidate division WOR-1 bacterium RIFCSPLOWO2_02_FULL_46_20</name>
    <dbReference type="NCBI Taxonomy" id="1802567"/>
    <lineage>
        <taxon>Bacteria</taxon>
        <taxon>Bacillati</taxon>
        <taxon>Saganbacteria</taxon>
    </lineage>
</organism>
<dbReference type="InterPro" id="IPR051465">
    <property type="entry name" value="Cell_Envelope_Struct_Comp"/>
</dbReference>
<dbReference type="PROSITE" id="PS51272">
    <property type="entry name" value="SLH"/>
    <property type="match status" value="1"/>
</dbReference>
<dbReference type="EMBL" id="METP01000016">
    <property type="protein sequence ID" value="OGC06622.1"/>
    <property type="molecule type" value="Genomic_DNA"/>
</dbReference>
<protein>
    <recommendedName>
        <fullName evidence="2">SLH domain-containing protein</fullName>
    </recommendedName>
</protein>
<sequence>MKYFVVFSLIICVASVVLAEETPRDVPEDHWATEAVYDLVKLGVTSGYPDGTFRGTKQISRYEVSSFISKLANSLNFTRGKNEKLLEEFKTELALVQYKKEKAAWGTHFKGEMSAMSRLAIDATRGAEANYRLKLSLVKNFDPASSLKIGLDTMDAGYGNSTPRNLATELLDFEGKVKLPYFDLKAVIGPGLVVHQDSTGLFPYEERIVVERPFSALEVSSRGKSWGMMAGFIVRRSAVSGSVALYEITGSLNFSLNNSLRLGMQPSLFSEVGTGRDLYSKIFLDYAPDQNSVTNILLGIGGTGTSSWHLRVIQEWQELFGWGLTLRVDKLGSSYRPAMIEDEVYFLDNFNRPILDGTTDLGWSFSKRLGEKLRVEENGNLSLTGSYQYGAGYPGTNHTEQLSLVYDLWPQLSLQGYYRFYNVPSGLSHYYKAVATRTNHFGFEIKHAW</sequence>
<dbReference type="PANTHER" id="PTHR43308:SF1">
    <property type="entry name" value="OUTER MEMBRANE PROTEIN ALPHA"/>
    <property type="match status" value="1"/>
</dbReference>
<gene>
    <name evidence="3" type="ORF">A3H38_05490</name>
</gene>
<evidence type="ECO:0000259" key="2">
    <source>
        <dbReference type="PROSITE" id="PS51272"/>
    </source>
</evidence>
<evidence type="ECO:0000313" key="4">
    <source>
        <dbReference type="Proteomes" id="UP000176938"/>
    </source>
</evidence>
<dbReference type="AlphaFoldDB" id="A0A1F4REL8"/>
<evidence type="ECO:0000313" key="3">
    <source>
        <dbReference type="EMBL" id="OGC06622.1"/>
    </source>
</evidence>
<name>A0A1F4REL8_UNCSA</name>
<feature type="domain" description="SLH" evidence="2">
    <location>
        <begin position="19"/>
        <end position="82"/>
    </location>
</feature>
<proteinExistence type="predicted"/>
<comment type="caution">
    <text evidence="3">The sequence shown here is derived from an EMBL/GenBank/DDBJ whole genome shotgun (WGS) entry which is preliminary data.</text>
</comment>
<dbReference type="PANTHER" id="PTHR43308">
    <property type="entry name" value="OUTER MEMBRANE PROTEIN ALPHA-RELATED"/>
    <property type="match status" value="1"/>
</dbReference>